<dbReference type="PANTHER" id="PTHR19290:SF163">
    <property type="entry name" value="BASIC HELIX-LOOP-HELIX NEURAL TRANSCRIPTION FACTOR TAP"/>
    <property type="match status" value="1"/>
</dbReference>
<feature type="compositionally biased region" description="Low complexity" evidence="1">
    <location>
        <begin position="131"/>
        <end position="147"/>
    </location>
</feature>
<organism evidence="3 4">
    <name type="scientific">Diploscapter pachys</name>
    <dbReference type="NCBI Taxonomy" id="2018661"/>
    <lineage>
        <taxon>Eukaryota</taxon>
        <taxon>Metazoa</taxon>
        <taxon>Ecdysozoa</taxon>
        <taxon>Nematoda</taxon>
        <taxon>Chromadorea</taxon>
        <taxon>Rhabditida</taxon>
        <taxon>Rhabditina</taxon>
        <taxon>Rhabditomorpha</taxon>
        <taxon>Rhabditoidea</taxon>
        <taxon>Rhabditidae</taxon>
        <taxon>Diploscapter</taxon>
    </lineage>
</organism>
<dbReference type="SMART" id="SM00353">
    <property type="entry name" value="HLH"/>
    <property type="match status" value="1"/>
</dbReference>
<proteinExistence type="predicted"/>
<evidence type="ECO:0000313" key="4">
    <source>
        <dbReference type="Proteomes" id="UP000218231"/>
    </source>
</evidence>
<dbReference type="GO" id="GO:0046983">
    <property type="term" value="F:protein dimerization activity"/>
    <property type="evidence" value="ECO:0007669"/>
    <property type="project" value="InterPro"/>
</dbReference>
<dbReference type="OrthoDB" id="5969565at2759"/>
<dbReference type="GO" id="GO:0005634">
    <property type="term" value="C:nucleus"/>
    <property type="evidence" value="ECO:0007669"/>
    <property type="project" value="TreeGrafter"/>
</dbReference>
<dbReference type="GO" id="GO:0061564">
    <property type="term" value="P:axon development"/>
    <property type="evidence" value="ECO:0007669"/>
    <property type="project" value="TreeGrafter"/>
</dbReference>
<comment type="caution">
    <text evidence="3">The sequence shown here is derived from an EMBL/GenBank/DDBJ whole genome shotgun (WGS) entry which is preliminary data.</text>
</comment>
<evidence type="ECO:0000313" key="3">
    <source>
        <dbReference type="EMBL" id="PAV63642.1"/>
    </source>
</evidence>
<dbReference type="STRING" id="2018661.A0A2A2JQ24"/>
<dbReference type="EMBL" id="LIAE01010299">
    <property type="protein sequence ID" value="PAV63642.1"/>
    <property type="molecule type" value="Genomic_DNA"/>
</dbReference>
<reference evidence="3 4" key="1">
    <citation type="journal article" date="2017" name="Curr. Biol.">
        <title>Genome architecture and evolution of a unichromosomal asexual nematode.</title>
        <authorList>
            <person name="Fradin H."/>
            <person name="Zegar C."/>
            <person name="Gutwein M."/>
            <person name="Lucas J."/>
            <person name="Kovtun M."/>
            <person name="Corcoran D."/>
            <person name="Baugh L.R."/>
            <person name="Kiontke K."/>
            <person name="Gunsalus K."/>
            <person name="Fitch D.H."/>
            <person name="Piano F."/>
        </authorList>
    </citation>
    <scope>NUCLEOTIDE SEQUENCE [LARGE SCALE GENOMIC DNA]</scope>
    <source>
        <strain evidence="3">PF1309</strain>
    </source>
</reference>
<dbReference type="GO" id="GO:0000981">
    <property type="term" value="F:DNA-binding transcription factor activity, RNA polymerase II-specific"/>
    <property type="evidence" value="ECO:0007669"/>
    <property type="project" value="TreeGrafter"/>
</dbReference>
<dbReference type="Proteomes" id="UP000218231">
    <property type="component" value="Unassembled WGS sequence"/>
</dbReference>
<sequence length="177" mass="20743">MNNNFYGLENSKLEKKNEPKREKRKYRCRKRSPATIERARTMRRDKANARERRRMNNLNDALELLRSMLPALPDEPKMTKIETLRKAQDYIQTLYQLTSLASDSSFLQQQQRQQEFLSDHLQHRQQFVHFPSSNSSSASPDVSTPNSCTNSPTYPSIHTVAYSNNQSYANFTEFQSF</sequence>
<dbReference type="InterPro" id="IPR011598">
    <property type="entry name" value="bHLH_dom"/>
</dbReference>
<feature type="domain" description="BHLH" evidence="2">
    <location>
        <begin position="42"/>
        <end position="94"/>
    </location>
</feature>
<gene>
    <name evidence="3" type="ORF">WR25_05805</name>
</gene>
<dbReference type="GO" id="GO:0045944">
    <property type="term" value="P:positive regulation of transcription by RNA polymerase II"/>
    <property type="evidence" value="ECO:0007669"/>
    <property type="project" value="TreeGrafter"/>
</dbReference>
<name>A0A2A2JQ24_9BILA</name>
<dbReference type="GO" id="GO:0070888">
    <property type="term" value="F:E-box binding"/>
    <property type="evidence" value="ECO:0007669"/>
    <property type="project" value="TreeGrafter"/>
</dbReference>
<dbReference type="InterPro" id="IPR050359">
    <property type="entry name" value="bHLH_transcription_factors"/>
</dbReference>
<keyword evidence="4" id="KW-1185">Reference proteome</keyword>
<dbReference type="PANTHER" id="PTHR19290">
    <property type="entry name" value="BASIC HELIX-LOOP-HELIX PROTEIN NEUROGENIN-RELATED"/>
    <property type="match status" value="1"/>
</dbReference>
<dbReference type="SUPFAM" id="SSF47459">
    <property type="entry name" value="HLH, helix-loop-helix DNA-binding domain"/>
    <property type="match status" value="1"/>
</dbReference>
<feature type="region of interest" description="Disordered" evidence="1">
    <location>
        <begin position="1"/>
        <end position="30"/>
    </location>
</feature>
<dbReference type="InterPro" id="IPR036638">
    <property type="entry name" value="HLH_DNA-bd_sf"/>
</dbReference>
<protein>
    <recommendedName>
        <fullName evidence="2">BHLH domain-containing protein</fullName>
    </recommendedName>
</protein>
<feature type="compositionally biased region" description="Basic and acidic residues" evidence="1">
    <location>
        <begin position="11"/>
        <end position="21"/>
    </location>
</feature>
<dbReference type="GO" id="GO:0007423">
    <property type="term" value="P:sensory organ development"/>
    <property type="evidence" value="ECO:0007669"/>
    <property type="project" value="TreeGrafter"/>
</dbReference>
<dbReference type="AlphaFoldDB" id="A0A2A2JQ24"/>
<accession>A0A2A2JQ24</accession>
<feature type="region of interest" description="Disordered" evidence="1">
    <location>
        <begin position="130"/>
        <end position="150"/>
    </location>
</feature>
<dbReference type="Pfam" id="PF00010">
    <property type="entry name" value="HLH"/>
    <property type="match status" value="1"/>
</dbReference>
<dbReference type="Gene3D" id="4.10.280.10">
    <property type="entry name" value="Helix-loop-helix DNA-binding domain"/>
    <property type="match status" value="1"/>
</dbReference>
<dbReference type="PROSITE" id="PS50888">
    <property type="entry name" value="BHLH"/>
    <property type="match status" value="1"/>
</dbReference>
<evidence type="ECO:0000256" key="1">
    <source>
        <dbReference type="SAM" id="MobiDB-lite"/>
    </source>
</evidence>
<evidence type="ECO:0000259" key="2">
    <source>
        <dbReference type="PROSITE" id="PS50888"/>
    </source>
</evidence>